<dbReference type="SUPFAM" id="SSF48264">
    <property type="entry name" value="Cytochrome P450"/>
    <property type="match status" value="1"/>
</dbReference>
<keyword evidence="3 6" id="KW-0479">Metal-binding</keyword>
<keyword evidence="7" id="KW-0503">Monooxygenase</keyword>
<dbReference type="GO" id="GO:0020037">
    <property type="term" value="F:heme binding"/>
    <property type="evidence" value="ECO:0007669"/>
    <property type="project" value="InterPro"/>
</dbReference>
<keyword evidence="4 7" id="KW-0560">Oxidoreductase</keyword>
<comment type="similarity">
    <text evidence="2 7">Belongs to the cytochrome P450 family.</text>
</comment>
<dbReference type="Gramene" id="Kaladp0093s0058.1.v1.1">
    <property type="protein sequence ID" value="Kaladp0093s0058.1.v1.1"/>
    <property type="gene ID" value="Kaladp0093s0058.v1.1"/>
</dbReference>
<comment type="cofactor">
    <cofactor evidence="1 6">
        <name>heme</name>
        <dbReference type="ChEBI" id="CHEBI:30413"/>
    </cofactor>
</comment>
<evidence type="ECO:0000256" key="1">
    <source>
        <dbReference type="ARBA" id="ARBA00001971"/>
    </source>
</evidence>
<dbReference type="AlphaFoldDB" id="A0A7N0UXZ4"/>
<evidence type="ECO:0000256" key="5">
    <source>
        <dbReference type="ARBA" id="ARBA00023004"/>
    </source>
</evidence>
<evidence type="ECO:0000256" key="3">
    <source>
        <dbReference type="ARBA" id="ARBA00022723"/>
    </source>
</evidence>
<evidence type="ECO:0000256" key="4">
    <source>
        <dbReference type="ARBA" id="ARBA00023002"/>
    </source>
</evidence>
<dbReference type="InterPro" id="IPR017972">
    <property type="entry name" value="Cyt_P450_CS"/>
</dbReference>
<protein>
    <recommendedName>
        <fullName evidence="10">Cytochrome P450 704C1</fullName>
    </recommendedName>
</protein>
<dbReference type="PANTHER" id="PTHR24296">
    <property type="entry name" value="CYTOCHROME P450"/>
    <property type="match status" value="1"/>
</dbReference>
<dbReference type="OMA" id="NSRFCRQ"/>
<dbReference type="Pfam" id="PF00067">
    <property type="entry name" value="p450"/>
    <property type="match status" value="1"/>
</dbReference>
<dbReference type="GO" id="GO:0004497">
    <property type="term" value="F:monooxygenase activity"/>
    <property type="evidence" value="ECO:0007669"/>
    <property type="project" value="UniProtKB-KW"/>
</dbReference>
<dbReference type="GO" id="GO:0005506">
    <property type="term" value="F:iron ion binding"/>
    <property type="evidence" value="ECO:0007669"/>
    <property type="project" value="InterPro"/>
</dbReference>
<dbReference type="GO" id="GO:0016705">
    <property type="term" value="F:oxidoreductase activity, acting on paired donors, with incorporation or reduction of molecular oxygen"/>
    <property type="evidence" value="ECO:0007669"/>
    <property type="project" value="InterPro"/>
</dbReference>
<proteinExistence type="inferred from homology"/>
<dbReference type="InterPro" id="IPR036396">
    <property type="entry name" value="Cyt_P450_sf"/>
</dbReference>
<dbReference type="InterPro" id="IPR002401">
    <property type="entry name" value="Cyt_P450_E_grp-I"/>
</dbReference>
<dbReference type="GO" id="GO:0006629">
    <property type="term" value="P:lipid metabolic process"/>
    <property type="evidence" value="ECO:0007669"/>
    <property type="project" value="UniProtKB-ARBA"/>
</dbReference>
<accession>A0A7N0UXZ4</accession>
<evidence type="ECO:0000313" key="9">
    <source>
        <dbReference type="Proteomes" id="UP000594263"/>
    </source>
</evidence>
<evidence type="ECO:0000256" key="2">
    <source>
        <dbReference type="ARBA" id="ARBA00010617"/>
    </source>
</evidence>
<organism evidence="8 9">
    <name type="scientific">Kalanchoe fedtschenkoi</name>
    <name type="common">Lavender scallops</name>
    <name type="synonym">South American air plant</name>
    <dbReference type="NCBI Taxonomy" id="63787"/>
    <lineage>
        <taxon>Eukaryota</taxon>
        <taxon>Viridiplantae</taxon>
        <taxon>Streptophyta</taxon>
        <taxon>Embryophyta</taxon>
        <taxon>Tracheophyta</taxon>
        <taxon>Spermatophyta</taxon>
        <taxon>Magnoliopsida</taxon>
        <taxon>eudicotyledons</taxon>
        <taxon>Gunneridae</taxon>
        <taxon>Pentapetalae</taxon>
        <taxon>Saxifragales</taxon>
        <taxon>Crassulaceae</taxon>
        <taxon>Kalanchoe</taxon>
    </lineage>
</organism>
<keyword evidence="6 7" id="KW-0349">Heme</keyword>
<reference evidence="8" key="1">
    <citation type="submission" date="2021-01" db="UniProtKB">
        <authorList>
            <consortium name="EnsemblPlants"/>
        </authorList>
    </citation>
    <scope>IDENTIFICATION</scope>
</reference>
<dbReference type="PRINTS" id="PR00385">
    <property type="entry name" value="P450"/>
</dbReference>
<keyword evidence="9" id="KW-1185">Reference proteome</keyword>
<dbReference type="InterPro" id="IPR001128">
    <property type="entry name" value="Cyt_P450"/>
</dbReference>
<dbReference type="CDD" id="cd11064">
    <property type="entry name" value="CYP86A"/>
    <property type="match status" value="1"/>
</dbReference>
<keyword evidence="5 6" id="KW-0408">Iron</keyword>
<feature type="binding site" description="axial binding residue" evidence="6">
    <location>
        <position position="454"/>
    </location>
    <ligand>
        <name>heme</name>
        <dbReference type="ChEBI" id="CHEBI:30413"/>
    </ligand>
    <ligandPart>
        <name>Fe</name>
        <dbReference type="ChEBI" id="CHEBI:18248"/>
    </ligandPart>
</feature>
<evidence type="ECO:0008006" key="10">
    <source>
        <dbReference type="Google" id="ProtNLM"/>
    </source>
</evidence>
<dbReference type="Proteomes" id="UP000594263">
    <property type="component" value="Unplaced"/>
</dbReference>
<dbReference type="PROSITE" id="PS00086">
    <property type="entry name" value="CYTOCHROME_P450"/>
    <property type="match status" value="1"/>
</dbReference>
<dbReference type="PRINTS" id="PR00463">
    <property type="entry name" value="EP450I"/>
</dbReference>
<dbReference type="EnsemblPlants" id="Kaladp0093s0058.1.v1.1">
    <property type="protein sequence ID" value="Kaladp0093s0058.1.v1.1"/>
    <property type="gene ID" value="Kaladp0093s0058.v1.1"/>
</dbReference>
<evidence type="ECO:0000256" key="6">
    <source>
        <dbReference type="PIRSR" id="PIRSR602401-1"/>
    </source>
</evidence>
<sequence length="510" mass="58318">MATDLVYAVLVAALALAVFISTPVLLLAAKIYSGKSIGDPSRPPVKGTVFHMLFYFNNMYDRQTEIARACPTYRLLAPDESAIYTTDARNIEHVLKTRFDKYTKGKPHVERLTDLFGEGVFLADGEKWRHQRKLASFEFSTRVLRDFSCKVFRKCSAKLVRAVATSAESHQPFDLQNLLMRCTLDSIFKVGFGVDLNCLGERDAESTAFSVAFDELNTRYVDPIWKIKRALNVGSESLIKKHMKVIDDFAYGVIKAKRQQMKSMRESGEKEDILSRFLVESEKDPENMTDRYLKDIVLNFLIAGKDSSAVTMSWFFYMLCKNPLVHEKILQEIRDATGFNDSEKPEAEDFIARINDSVLDKMHYLHATLSETLRLYPAVPVDGRCAEEDDTLPDGYKLTKGDGVYYIAYAMGRMTRVWGEDAEDFRPERWIENGTFQHQSPFKFIAFHGGPRICLGKDFAYRQMKIVATALLWFFRFRLADQTQTVKYKTMVTLHIDGGLHVHAIPRTVP</sequence>
<evidence type="ECO:0000313" key="8">
    <source>
        <dbReference type="EnsemblPlants" id="Kaladp0093s0058.1.v1.1"/>
    </source>
</evidence>
<evidence type="ECO:0000256" key="7">
    <source>
        <dbReference type="RuleBase" id="RU000461"/>
    </source>
</evidence>
<dbReference type="Gene3D" id="1.10.630.10">
    <property type="entry name" value="Cytochrome P450"/>
    <property type="match status" value="1"/>
</dbReference>
<name>A0A7N0UXZ4_KALFE</name>